<evidence type="ECO:0000313" key="2">
    <source>
        <dbReference type="Proteomes" id="UP000800096"/>
    </source>
</evidence>
<sequence>MHTLTDAETIASPSRVTTSFRRVSASHTHTHYSRYTQLIGRARRETRKFCCPVVWAAGQGGE</sequence>
<protein>
    <submittedName>
        <fullName evidence="1">Uncharacterized protein</fullName>
    </submittedName>
</protein>
<keyword evidence="2" id="KW-1185">Reference proteome</keyword>
<gene>
    <name evidence="1" type="ORF">BDU57DRAFT_524374</name>
</gene>
<dbReference type="AlphaFoldDB" id="A0A6A5Q9T8"/>
<dbReference type="EMBL" id="ML979144">
    <property type="protein sequence ID" value="KAF1911314.1"/>
    <property type="molecule type" value="Genomic_DNA"/>
</dbReference>
<accession>A0A6A5Q9T8</accession>
<organism evidence="1 2">
    <name type="scientific">Ampelomyces quisqualis</name>
    <name type="common">Powdery mildew agent</name>
    <dbReference type="NCBI Taxonomy" id="50730"/>
    <lineage>
        <taxon>Eukaryota</taxon>
        <taxon>Fungi</taxon>
        <taxon>Dikarya</taxon>
        <taxon>Ascomycota</taxon>
        <taxon>Pezizomycotina</taxon>
        <taxon>Dothideomycetes</taxon>
        <taxon>Pleosporomycetidae</taxon>
        <taxon>Pleosporales</taxon>
        <taxon>Pleosporineae</taxon>
        <taxon>Phaeosphaeriaceae</taxon>
        <taxon>Ampelomyces</taxon>
    </lineage>
</organism>
<reference evidence="1" key="1">
    <citation type="journal article" date="2020" name="Stud. Mycol.">
        <title>101 Dothideomycetes genomes: a test case for predicting lifestyles and emergence of pathogens.</title>
        <authorList>
            <person name="Haridas S."/>
            <person name="Albert R."/>
            <person name="Binder M."/>
            <person name="Bloem J."/>
            <person name="Labutti K."/>
            <person name="Salamov A."/>
            <person name="Andreopoulos B."/>
            <person name="Baker S."/>
            <person name="Barry K."/>
            <person name="Bills G."/>
            <person name="Bluhm B."/>
            <person name="Cannon C."/>
            <person name="Castanera R."/>
            <person name="Culley D."/>
            <person name="Daum C."/>
            <person name="Ezra D."/>
            <person name="Gonzalez J."/>
            <person name="Henrissat B."/>
            <person name="Kuo A."/>
            <person name="Liang C."/>
            <person name="Lipzen A."/>
            <person name="Lutzoni F."/>
            <person name="Magnuson J."/>
            <person name="Mondo S."/>
            <person name="Nolan M."/>
            <person name="Ohm R."/>
            <person name="Pangilinan J."/>
            <person name="Park H.-J."/>
            <person name="Ramirez L."/>
            <person name="Alfaro M."/>
            <person name="Sun H."/>
            <person name="Tritt A."/>
            <person name="Yoshinaga Y."/>
            <person name="Zwiers L.-H."/>
            <person name="Turgeon B."/>
            <person name="Goodwin S."/>
            <person name="Spatafora J."/>
            <person name="Crous P."/>
            <person name="Grigoriev I."/>
        </authorList>
    </citation>
    <scope>NUCLEOTIDE SEQUENCE</scope>
    <source>
        <strain evidence="1">HMLAC05119</strain>
    </source>
</reference>
<dbReference type="Proteomes" id="UP000800096">
    <property type="component" value="Unassembled WGS sequence"/>
</dbReference>
<evidence type="ECO:0000313" key="1">
    <source>
        <dbReference type="EMBL" id="KAF1911314.1"/>
    </source>
</evidence>
<proteinExistence type="predicted"/>
<name>A0A6A5Q9T8_AMPQU</name>